<feature type="region of interest" description="Disordered" evidence="1">
    <location>
        <begin position="57"/>
        <end position="112"/>
    </location>
</feature>
<accession>A0A8J2R288</accession>
<sequence>MVVGVAGAPRVEGEVSNDLKALRTKPLNLLRNINKHPVGSRNTCLYHKLPLVTTPHVSVTGRHAPHSQTRSLPNVKTNSATDADSIRNSESVLLGNIDSLPLPPSDRGEEAG</sequence>
<comment type="caution">
    <text evidence="2">The sequence shown here is derived from an EMBL/GenBank/DDBJ whole genome shotgun (WGS) entry which is preliminary data.</text>
</comment>
<proteinExistence type="predicted"/>
<protein>
    <submittedName>
        <fullName evidence="2">(African queen) hypothetical protein</fullName>
    </submittedName>
</protein>
<evidence type="ECO:0000313" key="3">
    <source>
        <dbReference type="Proteomes" id="UP000789524"/>
    </source>
</evidence>
<organism evidence="2 3">
    <name type="scientific">Danaus chrysippus</name>
    <name type="common">African queen</name>
    <dbReference type="NCBI Taxonomy" id="151541"/>
    <lineage>
        <taxon>Eukaryota</taxon>
        <taxon>Metazoa</taxon>
        <taxon>Ecdysozoa</taxon>
        <taxon>Arthropoda</taxon>
        <taxon>Hexapoda</taxon>
        <taxon>Insecta</taxon>
        <taxon>Pterygota</taxon>
        <taxon>Neoptera</taxon>
        <taxon>Endopterygota</taxon>
        <taxon>Lepidoptera</taxon>
        <taxon>Glossata</taxon>
        <taxon>Ditrysia</taxon>
        <taxon>Papilionoidea</taxon>
        <taxon>Nymphalidae</taxon>
        <taxon>Danainae</taxon>
        <taxon>Danaini</taxon>
        <taxon>Danaina</taxon>
        <taxon>Danaus</taxon>
        <taxon>Anosia</taxon>
    </lineage>
</organism>
<reference evidence="2" key="1">
    <citation type="submission" date="2021-09" db="EMBL/GenBank/DDBJ databases">
        <authorList>
            <person name="Martin H S."/>
        </authorList>
    </citation>
    <scope>NUCLEOTIDE SEQUENCE</scope>
</reference>
<name>A0A8J2R288_9NEOP</name>
<dbReference type="EMBL" id="CAKASE010000077">
    <property type="protein sequence ID" value="CAG9578076.1"/>
    <property type="molecule type" value="Genomic_DNA"/>
</dbReference>
<feature type="compositionally biased region" description="Polar residues" evidence="1">
    <location>
        <begin position="66"/>
        <end position="91"/>
    </location>
</feature>
<evidence type="ECO:0000256" key="1">
    <source>
        <dbReference type="SAM" id="MobiDB-lite"/>
    </source>
</evidence>
<dbReference type="Proteomes" id="UP000789524">
    <property type="component" value="Unassembled WGS sequence"/>
</dbReference>
<keyword evidence="3" id="KW-1185">Reference proteome</keyword>
<gene>
    <name evidence="2" type="ORF">DCHRY22_LOCUS12579</name>
</gene>
<dbReference type="AlphaFoldDB" id="A0A8J2R288"/>
<evidence type="ECO:0000313" key="2">
    <source>
        <dbReference type="EMBL" id="CAG9578076.1"/>
    </source>
</evidence>